<accession>G4TF83</accession>
<name>G4TF83_SERID</name>
<sequence length="137" mass="15256">MNYNLTILKSLSSLSGPYSDNQEILRAYLQLAPAYLLLDGSHKTDPETGVSQWAMGFDRIMDVLAALHASSQLELLTVEAVRNALAECWSSSESISPTTVVQEKIKALAGRLRRLMDDPEASRLCFRSQPMDLDFLH</sequence>
<comment type="caution">
    <text evidence="1">The sequence shown here is derived from an EMBL/GenBank/DDBJ whole genome shotgun (WGS) entry which is preliminary data.</text>
</comment>
<dbReference type="OrthoDB" id="3358904at2759"/>
<dbReference type="eggNOG" id="ENOG502SQ3G">
    <property type="taxonomic scope" value="Eukaryota"/>
</dbReference>
<dbReference type="OMA" id="CSECWTV"/>
<proteinExistence type="predicted"/>
<keyword evidence="2" id="KW-1185">Reference proteome</keyword>
<dbReference type="STRING" id="1109443.G4TF83"/>
<organism evidence="1 2">
    <name type="scientific">Serendipita indica (strain DSM 11827)</name>
    <name type="common">Root endophyte fungus</name>
    <name type="synonym">Piriformospora indica</name>
    <dbReference type="NCBI Taxonomy" id="1109443"/>
    <lineage>
        <taxon>Eukaryota</taxon>
        <taxon>Fungi</taxon>
        <taxon>Dikarya</taxon>
        <taxon>Basidiomycota</taxon>
        <taxon>Agaricomycotina</taxon>
        <taxon>Agaricomycetes</taxon>
        <taxon>Sebacinales</taxon>
        <taxon>Serendipitaceae</taxon>
        <taxon>Serendipita</taxon>
    </lineage>
</organism>
<protein>
    <submittedName>
        <fullName evidence="1">Uncharacterized protein</fullName>
    </submittedName>
</protein>
<evidence type="ECO:0000313" key="2">
    <source>
        <dbReference type="Proteomes" id="UP000007148"/>
    </source>
</evidence>
<dbReference type="InParanoid" id="G4TF83"/>
<dbReference type="AlphaFoldDB" id="G4TF83"/>
<reference evidence="1 2" key="1">
    <citation type="journal article" date="2011" name="PLoS Pathog.">
        <title>Endophytic Life Strategies Decoded by Genome and Transcriptome Analyses of the Mutualistic Root Symbiont Piriformospora indica.</title>
        <authorList>
            <person name="Zuccaro A."/>
            <person name="Lahrmann U."/>
            <person name="Guldener U."/>
            <person name="Langen G."/>
            <person name="Pfiffi S."/>
            <person name="Biedenkopf D."/>
            <person name="Wong P."/>
            <person name="Samans B."/>
            <person name="Grimm C."/>
            <person name="Basiewicz M."/>
            <person name="Murat C."/>
            <person name="Martin F."/>
            <person name="Kogel K.H."/>
        </authorList>
    </citation>
    <scope>NUCLEOTIDE SEQUENCE [LARGE SCALE GENOMIC DNA]</scope>
    <source>
        <strain evidence="1 2">DSM 11827</strain>
    </source>
</reference>
<dbReference type="Proteomes" id="UP000007148">
    <property type="component" value="Unassembled WGS sequence"/>
</dbReference>
<gene>
    <name evidence="1" type="ORF">PIIN_03906</name>
</gene>
<dbReference type="EMBL" id="CAFZ01000068">
    <property type="protein sequence ID" value="CCA69966.1"/>
    <property type="molecule type" value="Genomic_DNA"/>
</dbReference>
<dbReference type="HOGENOM" id="CLU_124552_1_0_1"/>
<evidence type="ECO:0000313" key="1">
    <source>
        <dbReference type="EMBL" id="CCA69966.1"/>
    </source>
</evidence>